<keyword evidence="3" id="KW-1185">Reference proteome</keyword>
<evidence type="ECO:0000256" key="1">
    <source>
        <dbReference type="SAM" id="MobiDB-lite"/>
    </source>
</evidence>
<dbReference type="EMBL" id="POTX01000021">
    <property type="protein sequence ID" value="PZF99592.1"/>
    <property type="molecule type" value="Genomic_DNA"/>
</dbReference>
<evidence type="ECO:0000313" key="3">
    <source>
        <dbReference type="Proteomes" id="UP000248627"/>
    </source>
</evidence>
<dbReference type="AlphaFoldDB" id="A0A2W2CM36"/>
<feature type="region of interest" description="Disordered" evidence="1">
    <location>
        <begin position="41"/>
        <end position="79"/>
    </location>
</feature>
<dbReference type="Proteomes" id="UP000248627">
    <property type="component" value="Unassembled WGS sequence"/>
</dbReference>
<name>A0A2W2CM36_9ACTN</name>
<gene>
    <name evidence="2" type="ORF">C1I93_05245</name>
</gene>
<dbReference type="RefSeq" id="WP_111242077.1">
    <property type="nucleotide sequence ID" value="NZ_AP023358.1"/>
</dbReference>
<dbReference type="OrthoDB" id="3404002at2"/>
<sequence length="79" mass="8277">MAKPPHLVTAEHTLGNLDVERVPWYAADWLTTGHDGPALRELAGLDGTGTSTRSGAARSPTYTSSWTNGTRAGGAATRN</sequence>
<comment type="caution">
    <text evidence="2">The sequence shown here is derived from an EMBL/GenBank/DDBJ whole genome shotgun (WGS) entry which is preliminary data.</text>
</comment>
<reference evidence="2 3" key="1">
    <citation type="submission" date="2018-01" db="EMBL/GenBank/DDBJ databases">
        <title>Draft genome sequence of Jishengella endophytica.</title>
        <authorList>
            <person name="Sahin N."/>
            <person name="Ay H."/>
            <person name="Saygin H."/>
        </authorList>
    </citation>
    <scope>NUCLEOTIDE SEQUENCE [LARGE SCALE GENOMIC DNA]</scope>
    <source>
        <strain evidence="2 3">DSM 45430</strain>
    </source>
</reference>
<proteinExistence type="predicted"/>
<organism evidence="2 3">
    <name type="scientific">Micromonospora endophytica</name>
    <dbReference type="NCBI Taxonomy" id="515350"/>
    <lineage>
        <taxon>Bacteria</taxon>
        <taxon>Bacillati</taxon>
        <taxon>Actinomycetota</taxon>
        <taxon>Actinomycetes</taxon>
        <taxon>Micromonosporales</taxon>
        <taxon>Micromonosporaceae</taxon>
        <taxon>Micromonospora</taxon>
    </lineage>
</organism>
<accession>A0A2W2CM36</accession>
<protein>
    <submittedName>
        <fullName evidence="2">Uncharacterized protein</fullName>
    </submittedName>
</protein>
<feature type="compositionally biased region" description="Polar residues" evidence="1">
    <location>
        <begin position="48"/>
        <end position="70"/>
    </location>
</feature>
<evidence type="ECO:0000313" key="2">
    <source>
        <dbReference type="EMBL" id="PZF99592.1"/>
    </source>
</evidence>